<dbReference type="STRING" id="2094558.A0A314YVX6"/>
<dbReference type="OrthoDB" id="10252032at2759"/>
<dbReference type="InterPro" id="IPR018034">
    <property type="entry name" value="Kri1"/>
</dbReference>
<comment type="caution">
    <text evidence="2">The sequence shown here is derived from an EMBL/GenBank/DDBJ whole genome shotgun (WGS) entry which is preliminary data.</text>
</comment>
<dbReference type="Proteomes" id="UP000250321">
    <property type="component" value="Unassembled WGS sequence"/>
</dbReference>
<evidence type="ECO:0000256" key="1">
    <source>
        <dbReference type="SAM" id="MobiDB-lite"/>
    </source>
</evidence>
<feature type="compositionally biased region" description="Acidic residues" evidence="1">
    <location>
        <begin position="55"/>
        <end position="68"/>
    </location>
</feature>
<evidence type="ECO:0000313" key="3">
    <source>
        <dbReference type="Proteomes" id="UP000250321"/>
    </source>
</evidence>
<accession>A0A314YVX6</accession>
<keyword evidence="3" id="KW-1185">Reference proteome</keyword>
<name>A0A314YVX6_PRUYE</name>
<sequence>MEMEIENENDDIPQIKINEEYARRYEHNKKREDLQRYEELKKRGLVADPSRQSDSDSESSSSEDEDDILLANSKKKDLEFLEALIKVKNRDPSLKNKDVELFKSDGTEKTRAKGKGNGKAKKKMYLKDVVAKHLIEDGPELKEDDITPSAVAEEEEDDNGELLVEKDKNAVGDDDDDDSVVNAEYDQKLNECFPDEDENARFLRDFIKFQQWKEDKQSKGSGPG</sequence>
<dbReference type="AlphaFoldDB" id="A0A314YVX6"/>
<feature type="region of interest" description="Disordered" evidence="1">
    <location>
        <begin position="25"/>
        <end position="68"/>
    </location>
</feature>
<dbReference type="GO" id="GO:0030686">
    <property type="term" value="C:90S preribosome"/>
    <property type="evidence" value="ECO:0007669"/>
    <property type="project" value="TreeGrafter"/>
</dbReference>
<evidence type="ECO:0000313" key="2">
    <source>
        <dbReference type="EMBL" id="PQQ09374.1"/>
    </source>
</evidence>
<dbReference type="GO" id="GO:0000447">
    <property type="term" value="P:endonucleolytic cleavage in ITS1 to separate SSU-rRNA from 5.8S rRNA and LSU-rRNA from tricistronic rRNA transcript (SSU-rRNA, 5.8S rRNA, LSU-rRNA)"/>
    <property type="evidence" value="ECO:0007669"/>
    <property type="project" value="TreeGrafter"/>
</dbReference>
<gene>
    <name evidence="2" type="ORF">Pyn_40995</name>
</gene>
<proteinExistence type="predicted"/>
<organism evidence="2 3">
    <name type="scientific">Prunus yedoensis var. nudiflora</name>
    <dbReference type="NCBI Taxonomy" id="2094558"/>
    <lineage>
        <taxon>Eukaryota</taxon>
        <taxon>Viridiplantae</taxon>
        <taxon>Streptophyta</taxon>
        <taxon>Embryophyta</taxon>
        <taxon>Tracheophyta</taxon>
        <taxon>Spermatophyta</taxon>
        <taxon>Magnoliopsida</taxon>
        <taxon>eudicotyledons</taxon>
        <taxon>Gunneridae</taxon>
        <taxon>Pentapetalae</taxon>
        <taxon>rosids</taxon>
        <taxon>fabids</taxon>
        <taxon>Rosales</taxon>
        <taxon>Rosaceae</taxon>
        <taxon>Amygdaloideae</taxon>
        <taxon>Amygdaleae</taxon>
        <taxon>Prunus</taxon>
    </lineage>
</organism>
<reference evidence="2 3" key="1">
    <citation type="submission" date="2018-02" db="EMBL/GenBank/DDBJ databases">
        <title>Draft genome of wild Prunus yedoensis var. nudiflora.</title>
        <authorList>
            <person name="Baek S."/>
            <person name="Kim J.-H."/>
            <person name="Choi K."/>
            <person name="Kim G.-B."/>
            <person name="Cho A."/>
            <person name="Jang H."/>
            <person name="Shin C.-H."/>
            <person name="Yu H.-J."/>
            <person name="Mun J.-H."/>
        </authorList>
    </citation>
    <scope>NUCLEOTIDE SEQUENCE [LARGE SCALE GENOMIC DNA]</scope>
    <source>
        <strain evidence="3">cv. Jeju island</strain>
        <tissue evidence="2">Leaf</tissue>
    </source>
</reference>
<protein>
    <submittedName>
        <fullName evidence="2">Protein kri1</fullName>
    </submittedName>
</protein>
<feature type="compositionally biased region" description="Basic and acidic residues" evidence="1">
    <location>
        <begin position="25"/>
        <end position="42"/>
    </location>
</feature>
<feature type="region of interest" description="Disordered" evidence="1">
    <location>
        <begin position="139"/>
        <end position="180"/>
    </location>
</feature>
<dbReference type="PANTHER" id="PTHR14490:SF5">
    <property type="entry name" value="PROTEIN KRI1 HOMOLOG"/>
    <property type="match status" value="1"/>
</dbReference>
<dbReference type="PANTHER" id="PTHR14490">
    <property type="entry name" value="ZINC FINGER, ZZ TYPE"/>
    <property type="match status" value="1"/>
</dbReference>
<dbReference type="GO" id="GO:0005730">
    <property type="term" value="C:nucleolus"/>
    <property type="evidence" value="ECO:0007669"/>
    <property type="project" value="TreeGrafter"/>
</dbReference>
<dbReference type="EMBL" id="PJQY01000624">
    <property type="protein sequence ID" value="PQQ09374.1"/>
    <property type="molecule type" value="Genomic_DNA"/>
</dbReference>